<accession>A0A5C6D9F3</accession>
<feature type="compositionally biased region" description="Low complexity" evidence="1">
    <location>
        <begin position="1117"/>
        <end position="1138"/>
    </location>
</feature>
<evidence type="ECO:0000313" key="3">
    <source>
        <dbReference type="EMBL" id="TWU33378.1"/>
    </source>
</evidence>
<evidence type="ECO:0000256" key="2">
    <source>
        <dbReference type="SAM" id="Phobius"/>
    </source>
</evidence>
<protein>
    <submittedName>
        <fullName evidence="3">Uncharacterized protein</fullName>
    </submittedName>
</protein>
<keyword evidence="4" id="KW-1185">Reference proteome</keyword>
<feature type="compositionally biased region" description="Basic and acidic residues" evidence="1">
    <location>
        <begin position="1091"/>
        <end position="1111"/>
    </location>
</feature>
<feature type="compositionally biased region" description="Low complexity" evidence="1">
    <location>
        <begin position="1648"/>
        <end position="1672"/>
    </location>
</feature>
<feature type="compositionally biased region" description="Basic and acidic residues" evidence="1">
    <location>
        <begin position="1622"/>
        <end position="1635"/>
    </location>
</feature>
<feature type="compositionally biased region" description="Polar residues" evidence="1">
    <location>
        <begin position="1777"/>
        <end position="1793"/>
    </location>
</feature>
<feature type="compositionally biased region" description="Low complexity" evidence="1">
    <location>
        <begin position="1168"/>
        <end position="1181"/>
    </location>
</feature>
<comment type="caution">
    <text evidence="3">The sequence shown here is derived from an EMBL/GenBank/DDBJ whole genome shotgun (WGS) entry which is preliminary data.</text>
</comment>
<feature type="compositionally biased region" description="Basic and acidic residues" evidence="1">
    <location>
        <begin position="1140"/>
        <end position="1159"/>
    </location>
</feature>
<feature type="compositionally biased region" description="Low complexity" evidence="1">
    <location>
        <begin position="1743"/>
        <end position="1776"/>
    </location>
</feature>
<feature type="compositionally biased region" description="Basic and acidic residues" evidence="1">
    <location>
        <begin position="1533"/>
        <end position="1545"/>
    </location>
</feature>
<proteinExistence type="predicted"/>
<evidence type="ECO:0000313" key="4">
    <source>
        <dbReference type="Proteomes" id="UP000319143"/>
    </source>
</evidence>
<feature type="region of interest" description="Disordered" evidence="1">
    <location>
        <begin position="1234"/>
        <end position="1262"/>
    </location>
</feature>
<feature type="transmembrane region" description="Helical" evidence="2">
    <location>
        <begin position="80"/>
        <end position="102"/>
    </location>
</feature>
<keyword evidence="2" id="KW-1133">Transmembrane helix</keyword>
<feature type="compositionally biased region" description="Basic and acidic residues" evidence="1">
    <location>
        <begin position="1421"/>
        <end position="1437"/>
    </location>
</feature>
<reference evidence="3 4" key="1">
    <citation type="submission" date="2019-02" db="EMBL/GenBank/DDBJ databases">
        <title>Deep-cultivation of Planctomycetes and their phenomic and genomic characterization uncovers novel biology.</title>
        <authorList>
            <person name="Wiegand S."/>
            <person name="Jogler M."/>
            <person name="Boedeker C."/>
            <person name="Pinto D."/>
            <person name="Vollmers J."/>
            <person name="Rivas-Marin E."/>
            <person name="Kohn T."/>
            <person name="Peeters S.H."/>
            <person name="Heuer A."/>
            <person name="Rast P."/>
            <person name="Oberbeckmann S."/>
            <person name="Bunk B."/>
            <person name="Jeske O."/>
            <person name="Meyerdierks A."/>
            <person name="Storesund J.E."/>
            <person name="Kallscheuer N."/>
            <person name="Luecker S."/>
            <person name="Lage O.M."/>
            <person name="Pohl T."/>
            <person name="Merkel B.J."/>
            <person name="Hornburger P."/>
            <person name="Mueller R.-W."/>
            <person name="Bruemmer F."/>
            <person name="Labrenz M."/>
            <person name="Spormann A.M."/>
            <person name="Op Den Camp H."/>
            <person name="Overmann J."/>
            <person name="Amann R."/>
            <person name="Jetten M.S.M."/>
            <person name="Mascher T."/>
            <person name="Medema M.H."/>
            <person name="Devos D.P."/>
            <person name="Kaster A.-K."/>
            <person name="Ovreas L."/>
            <person name="Rohde M."/>
            <person name="Galperin M.Y."/>
            <person name="Jogler C."/>
        </authorList>
    </citation>
    <scope>NUCLEOTIDE SEQUENCE [LARGE SCALE GENOMIC DNA]</scope>
    <source>
        <strain evidence="3 4">Poly41</strain>
    </source>
</reference>
<organism evidence="3 4">
    <name type="scientific">Novipirellula artificiosorum</name>
    <dbReference type="NCBI Taxonomy" id="2528016"/>
    <lineage>
        <taxon>Bacteria</taxon>
        <taxon>Pseudomonadati</taxon>
        <taxon>Planctomycetota</taxon>
        <taxon>Planctomycetia</taxon>
        <taxon>Pirellulales</taxon>
        <taxon>Pirellulaceae</taxon>
        <taxon>Novipirellula</taxon>
    </lineage>
</organism>
<feature type="transmembrane region" description="Helical" evidence="2">
    <location>
        <begin position="50"/>
        <end position="74"/>
    </location>
</feature>
<feature type="region of interest" description="Disordered" evidence="1">
    <location>
        <begin position="270"/>
        <end position="300"/>
    </location>
</feature>
<feature type="compositionally biased region" description="Basic and acidic residues" evidence="1">
    <location>
        <begin position="1461"/>
        <end position="1480"/>
    </location>
</feature>
<feature type="region of interest" description="Disordered" evidence="1">
    <location>
        <begin position="669"/>
        <end position="691"/>
    </location>
</feature>
<keyword evidence="2" id="KW-0472">Membrane</keyword>
<feature type="region of interest" description="Disordered" evidence="1">
    <location>
        <begin position="1091"/>
        <end position="1192"/>
    </location>
</feature>
<feature type="compositionally biased region" description="Basic and acidic residues" evidence="1">
    <location>
        <begin position="1489"/>
        <end position="1504"/>
    </location>
</feature>
<name>A0A5C6D9F3_9BACT</name>
<feature type="transmembrane region" description="Helical" evidence="2">
    <location>
        <begin position="172"/>
        <end position="192"/>
    </location>
</feature>
<feature type="compositionally biased region" description="Polar residues" evidence="1">
    <location>
        <begin position="1816"/>
        <end position="1836"/>
    </location>
</feature>
<evidence type="ECO:0000256" key="1">
    <source>
        <dbReference type="SAM" id="MobiDB-lite"/>
    </source>
</evidence>
<feature type="region of interest" description="Disordered" evidence="1">
    <location>
        <begin position="1620"/>
        <end position="1874"/>
    </location>
</feature>
<feature type="compositionally biased region" description="Basic and acidic residues" evidence="1">
    <location>
        <begin position="676"/>
        <end position="686"/>
    </location>
</feature>
<keyword evidence="2" id="KW-0812">Transmembrane</keyword>
<feature type="region of interest" description="Disordered" evidence="1">
    <location>
        <begin position="1412"/>
        <end position="1556"/>
    </location>
</feature>
<dbReference type="EMBL" id="SJPV01000010">
    <property type="protein sequence ID" value="TWU33378.1"/>
    <property type="molecule type" value="Genomic_DNA"/>
</dbReference>
<sequence length="1896" mass="212121">MAITQTGGVSLTKMSTVERLIDDHTDLDPITADTLDEFARRRRWLVAIRCFAVAVLAFFSSILVVALCDYLWLVPGYARFLLSLAAYAFTATMLWFFGLRYLRRPSPSDLARQFEATEPRVRDDLLSAVELADPQFANGSAQLRDRLQSIVARRLLLLDIKKLLPMQLVRRWLLVGGGVFAVCFLLMSVPSLQFSRRLARAALPIAAIERASQTRVTILEPSPPSRYVAQGDAVAIVVQIGGRTTNEVTLQWETEDDSFDAPMLSRQSRLRSITSTTDASTQNREQGATETEGNSNRNAQFAANVGVGSSEVRYRVLAGDAVTLWHTLKPLPRPRVTRFEKRYEFPSYTKIEDVLETSEHGDLKSLAGTTAHLTVHFDQPVRDASFRFGNRGVIVELESLDSSNQTFTGSLPIKTPAQYQVDAISIESELDNPFSPQYTITPVMDSPPIVRWKEPTPSTMLVSPLDVLTFAASVQDDVPIDQVQQEYSVNAGLFTEQRLAVSEAAMALTVEWKWDLLHRDDPIQESEKFKHGDLIQFRLAAMDRRGQRGVSSLVQILILDETFDKDRHARVDALHDLVKQTIAWANSGKQLASQGLLPSGRQPTKDALIDGETDAKPFDQWRQSKEALLGNLKTALLGSVHDAEATNLELLGRAVIDLESKFRLATFQSKQEASQSDERSEKRRTDLAGQPKRISNELTRLENLARYLLAQQVAVGTLTDVASLYQSLLPIVDDETSISTKRLPRYVKLAQARLESIDRFIDQYREELPDFTLDRLGTWFDHSDSWQIQFRHALSNPPGDENLRALVKDFLEQLEDRRDDSIIDGDLSSRLRNEIRDVNRQIASTRDLVNRFNEAGRESMSASDQIKLSDDAEQIAVLSRKANQERELYQFQLTDYLSRLEQNERLHRSRPNVDLPYAADSELMQRALKNVNENGFVDYRGNALAPIHDELAKAFALIQSVHDAKIWHDELSLLLAAERRLAAYADARIEHPHWIERIRIGLEDGSQRMRHNGVDPSLAEAVNRIRNSGAYNQANHQITQRRWSGDPPLSAELWLNTIADDLAEAVKDLEPAAVNARDTIMRYVPTLAEQARRAAEQAAEAKQRTDDRPDDSPQTVQQLSSEQQAAEQAAAETMQALADRANRTDMTETSERELARDADAASAQIGDALQQAEQSMAAAQQSPQDTQRHQNLDKASAALEQLKRSLEQTAEHFERADAGEDVTRSRQTIREAADALQSDQELQQKFDQAEAMAKTASSSPEELLKRLEDELKRNVPMQEELSGIAEQAVQNAARTLGNAAQQEKTLNNEFEKSDPLLRERKTRMQQRLEALASRLGTVQDALLNRADRATAMAKQDALRRRVIDARETLQQTTQTMRRETSGDRLLSEIEQAALEASDAIDATRETMAGIKEQAQESAAEPVHERPEARDRAERDAKQVQTESRNQRSREAQNEASRWSRHQNDARRRISDTQREQREAKQSIQNSQKQLEKNSDNPWHRDELVRANQRLQQAEDAEQAARESQDFAKQMQLDADRRKREIEQQRIEPLPSENPPAEVAARLVDQVEEELAEIQDEIATIATQAEDIDSFRVSTPSATSAQQQQAFITEQTEAVTEQLARAARHEGRLEKPEMQQRLRQAAESVKTNAVASSEKAEASIAAAAQDAEASPIADRQIAETTQKLQAEADQLSAMGSPTEAQSQDAAQGMKTSSDDTLQQRARQLAETLDDLDRSLFAQNSQADNSQNGQPQQAQNGQSSQQGDSSGEGQPGQQPSAADKSQTLASAMNQQNQQLARERQRQIDASSLSSAQDRDSNAARQSSPLPDPTTRSTSTTIAGDSGMLDARGVDRQGTPWGQLRERRTDDAIESEASLGPPEYQSQIEAYFKAVAQRAAAQE</sequence>
<feature type="compositionally biased region" description="Polar residues" evidence="1">
    <location>
        <begin position="1692"/>
        <end position="1720"/>
    </location>
</feature>
<dbReference type="Proteomes" id="UP000319143">
    <property type="component" value="Unassembled WGS sequence"/>
</dbReference>
<gene>
    <name evidence="3" type="ORF">Poly41_51320</name>
</gene>